<organism evidence="4 5">
    <name type="scientific">Paenibacillus rigui</name>
    <dbReference type="NCBI Taxonomy" id="554312"/>
    <lineage>
        <taxon>Bacteria</taxon>
        <taxon>Bacillati</taxon>
        <taxon>Bacillota</taxon>
        <taxon>Bacilli</taxon>
        <taxon>Bacillales</taxon>
        <taxon>Paenibacillaceae</taxon>
        <taxon>Paenibacillus</taxon>
    </lineage>
</organism>
<dbReference type="InterPro" id="IPR001119">
    <property type="entry name" value="SLH_dom"/>
</dbReference>
<dbReference type="PANTHER" id="PTHR43308">
    <property type="entry name" value="OUTER MEMBRANE PROTEIN ALPHA-RELATED"/>
    <property type="match status" value="1"/>
</dbReference>
<dbReference type="EMBL" id="NMQW01000030">
    <property type="protein sequence ID" value="OXM84502.1"/>
    <property type="molecule type" value="Genomic_DNA"/>
</dbReference>
<evidence type="ECO:0000259" key="3">
    <source>
        <dbReference type="PROSITE" id="PS51272"/>
    </source>
</evidence>
<dbReference type="InterPro" id="IPR013783">
    <property type="entry name" value="Ig-like_fold"/>
</dbReference>
<evidence type="ECO:0000313" key="4">
    <source>
        <dbReference type="EMBL" id="OXM84502.1"/>
    </source>
</evidence>
<dbReference type="OrthoDB" id="1829213at2"/>
<sequence length="2505" mass="270283">MNRFRKVVSIVLLLCLMLNVPLAVWADEANQQGVTVISNPFVKVTVDNSTGRFAIRTVEGQPVRKNDNQVDMMFRGDDPESSFTTFRIDGTDYIFGNPYKFAPQFFSEVTKPQIVSNPDGTQQIETVWSIKGVQIKQILMLYMDVKDKQNSGNVNVRYEVTNQSGADVQVGTRILLDTMVGGNDGPAFQVGAAYKVPLHVERKLVDESKLDPGIGQDEKALYTLPAYWVMKDNYDPSNPLATNVMAYGLNNFSEKDINIVDEMIVGHWNKLANTKWDYQINPNLDFTTDTNDYGTADSAVALYWNPDPVAQGGTKTFETVYGLGEIVQPDKVFSVRYIDPVQQLATVEDGSAYANEGVFDVTAEIENLASYNMQQTSIQAELQLNNGLKFVDIDEKGQVKRDAQGKIMTKSSSRSAISFQKEATPEEAKNGIQPKYKPGDTVTATFKVQAQGKAWPTTKEYLLSVSSPETEAKLESVKDESVKAQYMSSKANFVFLPAVGTGSQTFVYALSPEEAYTSDVKYITLNLSNIEAYNTGSDTAEPNFDLYLKESATGNRYKVPVKDSVILQPANDGQVGDMRITYRTGDRVGANGLVLKDADGKELRNLGPSLPLGEYQVEIDYKGDQGDDPEAAKLYDITTSQKFVVSENENARLKKANLLAVVKKTVDLSQALNGTVQEDFEEAYPGYRVGAGFGSMKDIFMKVKNSMQIASKLVDPELDLGAFLPETKVPAYRLAAFESEEELEKFKEEGRDSDNEVIVEIAGMINRIGTGDQAEYVVDTRTEPAIINKSVAYRGKDMVFAKGQLDVFNIMQSVPDYKDMPLFNSLNVKGDGTLSVASSGFVFHKGEWTLDFYNGFDKSLSKEAAEEDSKEEGGEDDSLNGSLNWAVGGLGDRLNPLRQLMLKEVYFNRHSLFSAPSFSINGFTLKFNDFILREKGVSFGGSINLKIADSEIKNVMFNNKGFVGIDADLNFDLNKSIGLIESGSEEGEDGKKKPAGVIKIVHYEQKEEGIDNTYGLDFDAKLRGLTEVAVQIEFKQVEDKRILPNIIAFSAELGDPGVLVAGGTYLTAVRGAIRDLADTIAGGSSDVPLTVEAGADISFGVKPATFYGSIDLTLKKSGIKLVGKLDYSSSPSSSRVAMLKEATVSAQWMTPWFVSASAEIDVLGWDVIIGKASIFIGQNLIKNRIDFEGFVSARVQVPSKVPIVGGMALGGVSLGANNDKMWGSVSVLFISLGITYYFDGDIEFGTSGQGLPEDGLLYLQVQDPESGPKLVVFGHGVQTLATSWVSREDAIHEIEYHSVADGVSMLDNGSMKVGIGGIKVSDEGKLHEIPMNSVTGDALLELGYTGDTAPNLVLKDNNGQDYKLIYDETKMNPQANAFTQIIQGKEADSKHVYVAIPHDRVGGGTWKLYADQPVESKLLNIPQAAKLDEVTLDPSRTDANQFTASWKVSHAKPGDTVNLYLTKDAFHNANPAADGDITAPGETGLLIAKGLSVDHLGSVTGYVTTGHTDIDVTRIPLLGDTEDIRGLLSQGDYYLRAELSSSSNYQTRTTVNRFEIIDPLAPSAVNAVSIQPAGNGYFELSFKPAMKKPEQTGFEHSYAIDVLQQQNGKLGAYPNFSSMLMSEEELKPFWNEQNGTYEHIRLGGWTQMSGSNKPGEDKNVKYAGLETGQEYIVGVSAATKPSQEADKHQNIHYANRIDTASTLLPVPAKPKLSAQPANGAAKLKEASSAFMEVLSNTTEQSIGVTADQPDVEVEALYDNQSIGTFDLANQGGGSAGTLHFTNFTTDGRYAIELKSRNKITGDYSITMLYLTVDTIAPVLYIDTPITGDRTKDGKIRVAGTTSNDAALEVNGQQVAVKQDGTFAGEVNVTSSEPTLKLEFQALDHAGNSNRAAVQVTNGSYRVPTALVLQKVPNLKVGETQRVSAMLRYTDGKDQAGKTKYVDIPVSDADRSKLQFSNYAGEALAVAGDGKVDGLREGAGIAKAEYSLSDDVTLQAMTVVAVEAGISAYTSAVSNDRKTTKVNIVSAGDITDAELVYRTASQAGGTPAAPKYQDDVSGWSVLPANGIIPVAAGDRIALAKRTKGGKNALAVSGWLPVTIWSPSTGGASPGGGGFGGLPAANTDVLVGGDKVASEKKDDRIYVQIDQVNAAPSPVLSIVAQDPSVNGYTFDMNGKAVAQAVQNQQRIQFTLPFAKLAFPASAASGLTGNLKIAIDRNSRKDIDELEHIAQELGAALLGGGQGVTFDIQAPNVYQDRSVSAAIAVPDGISPQDITAVIVKDSTGSWTTVPWQLDAADNQAFVKVLLTGSGSVALITHQPHFADVAEDNWAKSAIDEAAGRLFMLGRDEEEFSPDSTITRAEYPTVLLRVLGLMNENPAAEFGDIQQDDWFSRSVAVAAGKGIVNGFSDGTYRPEGSLSRMEAMVMVGRSLKLIGAGSPMTESEVNSILAAFEDEASIPDWAREAVALCIQQGIIEGQDQSIQPSSVLTRAQAAAIAVRFSHHVPAGNP</sequence>
<dbReference type="InterPro" id="IPR051465">
    <property type="entry name" value="Cell_Envelope_Struct_Comp"/>
</dbReference>
<evidence type="ECO:0000313" key="5">
    <source>
        <dbReference type="Proteomes" id="UP000215509"/>
    </source>
</evidence>
<protein>
    <recommendedName>
        <fullName evidence="3">SLH domain-containing protein</fullName>
    </recommendedName>
</protein>
<dbReference type="PROSITE" id="PS51272">
    <property type="entry name" value="SLH"/>
    <property type="match status" value="3"/>
</dbReference>
<evidence type="ECO:0000256" key="2">
    <source>
        <dbReference type="SAM" id="SignalP"/>
    </source>
</evidence>
<feature type="signal peptide" evidence="2">
    <location>
        <begin position="1"/>
        <end position="26"/>
    </location>
</feature>
<reference evidence="4 5" key="1">
    <citation type="submission" date="2017-07" db="EMBL/GenBank/DDBJ databases">
        <title>Genome sequencing and assembly of Paenibacillus rigui.</title>
        <authorList>
            <person name="Mayilraj S."/>
        </authorList>
    </citation>
    <scope>NUCLEOTIDE SEQUENCE [LARGE SCALE GENOMIC DNA]</scope>
    <source>
        <strain evidence="4 5">JCM 16352</strain>
    </source>
</reference>
<feature type="domain" description="SLH" evidence="3">
    <location>
        <begin position="2445"/>
        <end position="2505"/>
    </location>
</feature>
<name>A0A229UMA4_9BACL</name>
<evidence type="ECO:0000256" key="1">
    <source>
        <dbReference type="SAM" id="MobiDB-lite"/>
    </source>
</evidence>
<accession>A0A229UMA4</accession>
<dbReference type="Gene3D" id="2.60.40.10">
    <property type="entry name" value="Immunoglobulins"/>
    <property type="match status" value="1"/>
</dbReference>
<proteinExistence type="predicted"/>
<comment type="caution">
    <text evidence="4">The sequence shown here is derived from an EMBL/GenBank/DDBJ whole genome shotgun (WGS) entry which is preliminary data.</text>
</comment>
<dbReference type="Pfam" id="PF09136">
    <property type="entry name" value="Glucodextran_B"/>
    <property type="match status" value="1"/>
</dbReference>
<keyword evidence="2" id="KW-0732">Signal</keyword>
<feature type="domain" description="SLH" evidence="3">
    <location>
        <begin position="2314"/>
        <end position="2373"/>
    </location>
</feature>
<keyword evidence="5" id="KW-1185">Reference proteome</keyword>
<feature type="region of interest" description="Disordered" evidence="1">
    <location>
        <begin position="416"/>
        <end position="436"/>
    </location>
</feature>
<gene>
    <name evidence="4" type="ORF">CF651_20325</name>
</gene>
<dbReference type="RefSeq" id="WP_094016708.1">
    <property type="nucleotide sequence ID" value="NZ_NMQW01000030.1"/>
</dbReference>
<dbReference type="Pfam" id="PF00395">
    <property type="entry name" value="SLH"/>
    <property type="match status" value="3"/>
</dbReference>
<dbReference type="Proteomes" id="UP000215509">
    <property type="component" value="Unassembled WGS sequence"/>
</dbReference>
<feature type="domain" description="SLH" evidence="3">
    <location>
        <begin position="2374"/>
        <end position="2437"/>
    </location>
</feature>
<feature type="chain" id="PRO_5012624240" description="SLH domain-containing protein" evidence="2">
    <location>
        <begin position="27"/>
        <end position="2505"/>
    </location>
</feature>